<proteinExistence type="predicted"/>
<gene>
    <name evidence="3" type="ORF">ETD83_08130</name>
</gene>
<feature type="transmembrane region" description="Helical" evidence="1">
    <location>
        <begin position="30"/>
        <end position="49"/>
    </location>
</feature>
<feature type="domain" description="DUF1206" evidence="2">
    <location>
        <begin position="112"/>
        <end position="179"/>
    </location>
</feature>
<dbReference type="OrthoDB" id="4552598at2"/>
<protein>
    <submittedName>
        <fullName evidence="3">DUF1206 domain-containing protein</fullName>
    </submittedName>
</protein>
<dbReference type="Pfam" id="PF06724">
    <property type="entry name" value="DUF1206"/>
    <property type="match status" value="3"/>
</dbReference>
<feature type="domain" description="DUF1206" evidence="2">
    <location>
        <begin position="29"/>
        <end position="96"/>
    </location>
</feature>
<keyword evidence="1" id="KW-0812">Transmembrane</keyword>
<accession>A0A5C4JFX4</accession>
<feature type="transmembrane region" description="Helical" evidence="1">
    <location>
        <begin position="156"/>
        <end position="177"/>
    </location>
</feature>
<organism evidence="3 4">
    <name type="scientific">Actinomadura soli</name>
    <dbReference type="NCBI Taxonomy" id="2508997"/>
    <lineage>
        <taxon>Bacteria</taxon>
        <taxon>Bacillati</taxon>
        <taxon>Actinomycetota</taxon>
        <taxon>Actinomycetes</taxon>
        <taxon>Streptosporangiales</taxon>
        <taxon>Thermomonosporaceae</taxon>
        <taxon>Actinomadura</taxon>
    </lineage>
</organism>
<dbReference type="RefSeq" id="WP_138644449.1">
    <property type="nucleotide sequence ID" value="NZ_VCKW01000029.1"/>
</dbReference>
<comment type="caution">
    <text evidence="3">The sequence shown here is derived from an EMBL/GenBank/DDBJ whole genome shotgun (WGS) entry which is preliminary data.</text>
</comment>
<feature type="transmembrane region" description="Helical" evidence="1">
    <location>
        <begin position="198"/>
        <end position="227"/>
    </location>
</feature>
<dbReference type="AlphaFoldDB" id="A0A5C4JFX4"/>
<name>A0A5C4JFX4_9ACTN</name>
<evidence type="ECO:0000259" key="2">
    <source>
        <dbReference type="Pfam" id="PF06724"/>
    </source>
</evidence>
<dbReference type="Proteomes" id="UP000309174">
    <property type="component" value="Unassembled WGS sequence"/>
</dbReference>
<sequence>MSANVAGSVPGTGRKTAGHPWFHRLTRTGLAARGIIYLLIGLLAAQIGMGNGKGEADQKGALATVVGTPGGTVALWLIVVGFAGLALWQYAEARYGQPVPDGHKAHNRLVSFTRGLLYTASLIGALAFALGHQGGSTDQRSQAFTAKVMAEPGGRWVVLAIAAGFLIVGAAIIYTGARREFLQELKTGQIHARARQAVTVLGLLGNCARGLVFSGVGVFLGYAAITFDPGKAKGLDGTLRESAHTPAGPWLLVAVAVGLAIFGVYSFCEARWRKVETVRA</sequence>
<feature type="transmembrane region" description="Helical" evidence="1">
    <location>
        <begin position="109"/>
        <end position="130"/>
    </location>
</feature>
<keyword evidence="1" id="KW-0472">Membrane</keyword>
<evidence type="ECO:0000313" key="4">
    <source>
        <dbReference type="Proteomes" id="UP000309174"/>
    </source>
</evidence>
<dbReference type="EMBL" id="VCKW01000029">
    <property type="protein sequence ID" value="TMR04742.1"/>
    <property type="molecule type" value="Genomic_DNA"/>
</dbReference>
<evidence type="ECO:0000256" key="1">
    <source>
        <dbReference type="SAM" id="Phobius"/>
    </source>
</evidence>
<feature type="transmembrane region" description="Helical" evidence="1">
    <location>
        <begin position="61"/>
        <end position="88"/>
    </location>
</feature>
<dbReference type="InterPro" id="IPR009597">
    <property type="entry name" value="DUF1206"/>
</dbReference>
<feature type="transmembrane region" description="Helical" evidence="1">
    <location>
        <begin position="247"/>
        <end position="268"/>
    </location>
</feature>
<keyword evidence="4" id="KW-1185">Reference proteome</keyword>
<feature type="domain" description="DUF1206" evidence="2">
    <location>
        <begin position="205"/>
        <end position="273"/>
    </location>
</feature>
<keyword evidence="1" id="KW-1133">Transmembrane helix</keyword>
<reference evidence="3 4" key="1">
    <citation type="submission" date="2019-05" db="EMBL/GenBank/DDBJ databases">
        <title>Draft genome sequence of Actinomadura sp. 14C53.</title>
        <authorList>
            <person name="Saricaoglu S."/>
            <person name="Isik K."/>
        </authorList>
    </citation>
    <scope>NUCLEOTIDE SEQUENCE [LARGE SCALE GENOMIC DNA]</scope>
    <source>
        <strain evidence="3 4">14C53</strain>
    </source>
</reference>
<evidence type="ECO:0000313" key="3">
    <source>
        <dbReference type="EMBL" id="TMR04742.1"/>
    </source>
</evidence>